<reference evidence="1" key="1">
    <citation type="submission" date="2023-03" db="EMBL/GenBank/DDBJ databases">
        <authorList>
            <person name="Steffen K."/>
            <person name="Cardenas P."/>
        </authorList>
    </citation>
    <scope>NUCLEOTIDE SEQUENCE</scope>
</reference>
<accession>A0AA35TJB0</accession>
<sequence>MHTTGCDFTNGFQCLSRVTIPESQDSTIERD</sequence>
<gene>
    <name evidence="1" type="ORF">GBAR_LOCUS26863</name>
</gene>
<dbReference type="AlphaFoldDB" id="A0AA35TJB0"/>
<protein>
    <submittedName>
        <fullName evidence="1">Uncharacterized protein</fullName>
    </submittedName>
</protein>
<dbReference type="Proteomes" id="UP001174909">
    <property type="component" value="Unassembled WGS sequence"/>
</dbReference>
<keyword evidence="2" id="KW-1185">Reference proteome</keyword>
<organism evidence="1 2">
    <name type="scientific">Geodia barretti</name>
    <name type="common">Barrett's horny sponge</name>
    <dbReference type="NCBI Taxonomy" id="519541"/>
    <lineage>
        <taxon>Eukaryota</taxon>
        <taxon>Metazoa</taxon>
        <taxon>Porifera</taxon>
        <taxon>Demospongiae</taxon>
        <taxon>Heteroscleromorpha</taxon>
        <taxon>Tetractinellida</taxon>
        <taxon>Astrophorina</taxon>
        <taxon>Geodiidae</taxon>
        <taxon>Geodia</taxon>
    </lineage>
</organism>
<evidence type="ECO:0000313" key="1">
    <source>
        <dbReference type="EMBL" id="CAI8048739.1"/>
    </source>
</evidence>
<proteinExistence type="predicted"/>
<name>A0AA35TJB0_GEOBA</name>
<comment type="caution">
    <text evidence="1">The sequence shown here is derived from an EMBL/GenBank/DDBJ whole genome shotgun (WGS) entry which is preliminary data.</text>
</comment>
<dbReference type="EMBL" id="CASHTH010003746">
    <property type="protein sequence ID" value="CAI8048739.1"/>
    <property type="molecule type" value="Genomic_DNA"/>
</dbReference>
<evidence type="ECO:0000313" key="2">
    <source>
        <dbReference type="Proteomes" id="UP001174909"/>
    </source>
</evidence>